<organism evidence="2 3">
    <name type="scientific">Rapidithrix thailandica</name>
    <dbReference type="NCBI Taxonomy" id="413964"/>
    <lineage>
        <taxon>Bacteria</taxon>
        <taxon>Pseudomonadati</taxon>
        <taxon>Bacteroidota</taxon>
        <taxon>Cytophagia</taxon>
        <taxon>Cytophagales</taxon>
        <taxon>Flammeovirgaceae</taxon>
        <taxon>Rapidithrix</taxon>
    </lineage>
</organism>
<dbReference type="EMBL" id="JBDKWZ010000034">
    <property type="protein sequence ID" value="MEN7551983.1"/>
    <property type="molecule type" value="Genomic_DNA"/>
</dbReference>
<evidence type="ECO:0000256" key="1">
    <source>
        <dbReference type="SAM" id="MobiDB-lite"/>
    </source>
</evidence>
<dbReference type="Proteomes" id="UP001403385">
    <property type="component" value="Unassembled WGS sequence"/>
</dbReference>
<feature type="region of interest" description="Disordered" evidence="1">
    <location>
        <begin position="1"/>
        <end position="21"/>
    </location>
</feature>
<feature type="compositionally biased region" description="Basic and acidic residues" evidence="1">
    <location>
        <begin position="78"/>
        <end position="93"/>
    </location>
</feature>
<sequence>MYFSEDEESPSDPLDDIGDKIEVPGEIDSVYVDEDGKVVIVDTEGNTTVKERPQDPETGAPAPVAVSDEQGNTYVVDKNGEVKKVGEEGKDRGLPSTERNNGPNDQHLSSFGRLVKSVLLELRDDLTEKRTTVTKEKKDYLVEVQTRWLDQLKPSSGGSASGNVTFRTAFVVVSPSPSTLKEQYKENALPKEHMERIKKIEGVNLELKNLYVQLEELNEWLGEELFYALVEELQANEKLSAESKPEELKEILESKLNQLLNNE</sequence>
<protein>
    <submittedName>
        <fullName evidence="2">Uncharacterized protein</fullName>
    </submittedName>
</protein>
<keyword evidence="3" id="KW-1185">Reference proteome</keyword>
<name>A0AAW9SHL5_9BACT</name>
<feature type="compositionally biased region" description="Acidic residues" evidence="1">
    <location>
        <begin position="1"/>
        <end position="16"/>
    </location>
</feature>
<gene>
    <name evidence="2" type="ORF">AAG747_28975</name>
</gene>
<dbReference type="AlphaFoldDB" id="A0AAW9SHL5"/>
<comment type="caution">
    <text evidence="2">The sequence shown here is derived from an EMBL/GenBank/DDBJ whole genome shotgun (WGS) entry which is preliminary data.</text>
</comment>
<feature type="region of interest" description="Disordered" evidence="1">
    <location>
        <begin position="43"/>
        <end position="109"/>
    </location>
</feature>
<dbReference type="RefSeq" id="WP_346824760.1">
    <property type="nucleotide sequence ID" value="NZ_JBDKWZ010000034.1"/>
</dbReference>
<evidence type="ECO:0000313" key="3">
    <source>
        <dbReference type="Proteomes" id="UP001403385"/>
    </source>
</evidence>
<evidence type="ECO:0000313" key="2">
    <source>
        <dbReference type="EMBL" id="MEN7551983.1"/>
    </source>
</evidence>
<feature type="compositionally biased region" description="Polar residues" evidence="1">
    <location>
        <begin position="97"/>
        <end position="109"/>
    </location>
</feature>
<accession>A0AAW9SHL5</accession>
<reference evidence="2 3" key="1">
    <citation type="submission" date="2024-04" db="EMBL/GenBank/DDBJ databases">
        <title>Novel genus in family Flammeovirgaceae.</title>
        <authorList>
            <person name="Nguyen T.H."/>
            <person name="Vuong T.Q."/>
            <person name="Le H."/>
            <person name="Kim S.-G."/>
        </authorList>
    </citation>
    <scope>NUCLEOTIDE SEQUENCE [LARGE SCALE GENOMIC DNA]</scope>
    <source>
        <strain evidence="2 3">JCM 23209</strain>
    </source>
</reference>
<proteinExistence type="predicted"/>